<dbReference type="InterPro" id="IPR021224">
    <property type="entry name" value="DUF2690"/>
</dbReference>
<keyword evidence="2" id="KW-1185">Reference proteome</keyword>
<proteinExistence type="predicted"/>
<evidence type="ECO:0000313" key="1">
    <source>
        <dbReference type="EMBL" id="MEJ8668289.1"/>
    </source>
</evidence>
<dbReference type="EMBL" id="JBBKAK010000001">
    <property type="protein sequence ID" value="MEJ8668289.1"/>
    <property type="molecule type" value="Genomic_DNA"/>
</dbReference>
<sequence>MTALVVGTAVALAVGMVWLKGGEVSPGEATTVSVPPPGCRGQACEGGDPQSMACGRDARTPAGWRTRAGAGLEIRFSARCVAAWTRIWQTRVGDRVEITAPGSPPQRAAVADKFDARGYLFTQMVPARQLSALHA</sequence>
<organism evidence="1 2">
    <name type="scientific">Streptomyces machairae</name>
    <dbReference type="NCBI Taxonomy" id="3134109"/>
    <lineage>
        <taxon>Bacteria</taxon>
        <taxon>Bacillati</taxon>
        <taxon>Actinomycetota</taxon>
        <taxon>Actinomycetes</taxon>
        <taxon>Kitasatosporales</taxon>
        <taxon>Streptomycetaceae</taxon>
        <taxon>Streptomyces</taxon>
    </lineage>
</organism>
<dbReference type="Pfam" id="PF10901">
    <property type="entry name" value="DUF2690"/>
    <property type="match status" value="1"/>
</dbReference>
<gene>
    <name evidence="1" type="ORF">WKI71_06110</name>
</gene>
<accession>A0ABU8UHA0</accession>
<evidence type="ECO:0000313" key="2">
    <source>
        <dbReference type="Proteomes" id="UP001376459"/>
    </source>
</evidence>
<comment type="caution">
    <text evidence="1">The sequence shown here is derived from an EMBL/GenBank/DDBJ whole genome shotgun (WGS) entry which is preliminary data.</text>
</comment>
<reference evidence="1 2" key="1">
    <citation type="submission" date="2024-03" db="EMBL/GenBank/DDBJ databases">
        <title>Novel Streptomyces species of biotechnological and ecological value are a feature of Machair soil.</title>
        <authorList>
            <person name="Prole J.R."/>
            <person name="Goodfellow M."/>
            <person name="Allenby N."/>
            <person name="Ward A.C."/>
        </authorList>
    </citation>
    <scope>NUCLEOTIDE SEQUENCE [LARGE SCALE GENOMIC DNA]</scope>
    <source>
        <strain evidence="1 2">MS1.AVA.1</strain>
    </source>
</reference>
<protein>
    <submittedName>
        <fullName evidence="1">DUF2690 domain-containing protein</fullName>
    </submittedName>
</protein>
<dbReference type="Proteomes" id="UP001376459">
    <property type="component" value="Unassembled WGS sequence"/>
</dbReference>
<name>A0ABU8UHA0_9ACTN</name>